<keyword evidence="3" id="KW-1185">Reference proteome</keyword>
<organism evidence="2 3">
    <name type="scientific">Fonsecaea multimorphosa CBS 102226</name>
    <dbReference type="NCBI Taxonomy" id="1442371"/>
    <lineage>
        <taxon>Eukaryota</taxon>
        <taxon>Fungi</taxon>
        <taxon>Dikarya</taxon>
        <taxon>Ascomycota</taxon>
        <taxon>Pezizomycotina</taxon>
        <taxon>Eurotiomycetes</taxon>
        <taxon>Chaetothyriomycetidae</taxon>
        <taxon>Chaetothyriales</taxon>
        <taxon>Herpotrichiellaceae</taxon>
        <taxon>Fonsecaea</taxon>
    </lineage>
</organism>
<evidence type="ECO:0000313" key="3">
    <source>
        <dbReference type="Proteomes" id="UP000053411"/>
    </source>
</evidence>
<dbReference type="RefSeq" id="XP_016627406.1">
    <property type="nucleotide sequence ID" value="XM_016781417.1"/>
</dbReference>
<sequence length="170" mass="18287">MVDRLLASNLPSTSAHQVCKDSISDNLHVFPDICERCRKIGVIGDFMEQPGAKLEIVKAWAHGKQNSSKPDEDTGLSNDNNKGVREEDASNETSKLQTTEAFLLEDSGGTTTTCATSIPDTSTPKSRASSSTTNGAAPDLAQIKMRIAALMTRTERLLTKIRGQKPPTLG</sequence>
<dbReference type="Proteomes" id="UP000053411">
    <property type="component" value="Unassembled WGS sequence"/>
</dbReference>
<dbReference type="GeneID" id="27716672"/>
<protein>
    <submittedName>
        <fullName evidence="2">Uncharacterized protein</fullName>
    </submittedName>
</protein>
<dbReference type="EMBL" id="KN848095">
    <property type="protein sequence ID" value="KIX93283.1"/>
    <property type="molecule type" value="Genomic_DNA"/>
</dbReference>
<reference evidence="2 3" key="1">
    <citation type="submission" date="2015-01" db="EMBL/GenBank/DDBJ databases">
        <title>The Genome Sequence of Fonsecaea multimorphosa CBS 102226.</title>
        <authorList>
            <consortium name="The Broad Institute Genomics Platform"/>
            <person name="Cuomo C."/>
            <person name="de Hoog S."/>
            <person name="Gorbushina A."/>
            <person name="Stielow B."/>
            <person name="Teixiera M."/>
            <person name="Abouelleil A."/>
            <person name="Chapman S.B."/>
            <person name="Priest M."/>
            <person name="Young S.K."/>
            <person name="Wortman J."/>
            <person name="Nusbaum C."/>
            <person name="Birren B."/>
        </authorList>
    </citation>
    <scope>NUCLEOTIDE SEQUENCE [LARGE SCALE GENOMIC DNA]</scope>
    <source>
        <strain evidence="2 3">CBS 102226</strain>
    </source>
</reference>
<gene>
    <name evidence="2" type="ORF">Z520_10926</name>
</gene>
<evidence type="ECO:0000313" key="2">
    <source>
        <dbReference type="EMBL" id="KIX93283.1"/>
    </source>
</evidence>
<evidence type="ECO:0000256" key="1">
    <source>
        <dbReference type="SAM" id="MobiDB-lite"/>
    </source>
</evidence>
<proteinExistence type="predicted"/>
<name>A0A0D2KA52_9EURO</name>
<dbReference type="VEuPathDB" id="FungiDB:Z520_10926"/>
<feature type="region of interest" description="Disordered" evidence="1">
    <location>
        <begin position="63"/>
        <end position="137"/>
    </location>
</feature>
<feature type="compositionally biased region" description="Polar residues" evidence="1">
    <location>
        <begin position="91"/>
        <end position="100"/>
    </location>
</feature>
<dbReference type="AlphaFoldDB" id="A0A0D2KA52"/>
<accession>A0A0D2KA52</accession>
<dbReference type="OrthoDB" id="4157183at2759"/>
<feature type="compositionally biased region" description="Polar residues" evidence="1">
    <location>
        <begin position="108"/>
        <end position="135"/>
    </location>
</feature>